<dbReference type="Gene3D" id="3.90.550.10">
    <property type="entry name" value="Spore Coat Polysaccharide Biosynthesis Protein SpsA, Chain A"/>
    <property type="match status" value="1"/>
</dbReference>
<evidence type="ECO:0000313" key="11">
    <source>
        <dbReference type="Proteomes" id="UP000825434"/>
    </source>
</evidence>
<keyword evidence="8" id="KW-0175">Coiled coil</keyword>
<dbReference type="Pfam" id="PF05637">
    <property type="entry name" value="Glyco_transf_34"/>
    <property type="match status" value="1"/>
</dbReference>
<feature type="transmembrane region" description="Helical" evidence="9">
    <location>
        <begin position="139"/>
        <end position="157"/>
    </location>
</feature>
<keyword evidence="11" id="KW-1185">Reference proteome</keyword>
<dbReference type="PANTHER" id="PTHR13377:SF3">
    <property type="entry name" value="TRANSMEMBRANE PROTEIN 115"/>
    <property type="match status" value="1"/>
</dbReference>
<dbReference type="Pfam" id="PF08551">
    <property type="entry name" value="DUF1751"/>
    <property type="match status" value="1"/>
</dbReference>
<dbReference type="Proteomes" id="UP000825434">
    <property type="component" value="Chromosome 2"/>
</dbReference>
<evidence type="ECO:0000256" key="6">
    <source>
        <dbReference type="ARBA" id="ARBA00022989"/>
    </source>
</evidence>
<protein>
    <recommendedName>
        <fullName evidence="12">Mannosyltransferase</fullName>
    </recommendedName>
</protein>
<feature type="transmembrane region" description="Helical" evidence="9">
    <location>
        <begin position="178"/>
        <end position="196"/>
    </location>
</feature>
<reference evidence="10 11" key="1">
    <citation type="submission" date="2021-06" db="EMBL/GenBank/DDBJ databases">
        <title>Candida outbreak in Lebanon.</title>
        <authorList>
            <person name="Finianos M."/>
        </authorList>
    </citation>
    <scope>NUCLEOTIDE SEQUENCE [LARGE SCALE GENOMIC DNA]</scope>
    <source>
        <strain evidence="10">CA3LBN</strain>
    </source>
</reference>
<proteinExistence type="inferred from homology"/>
<feature type="transmembrane region" description="Helical" evidence="9">
    <location>
        <begin position="106"/>
        <end position="127"/>
    </location>
</feature>
<evidence type="ECO:0000256" key="9">
    <source>
        <dbReference type="SAM" id="Phobius"/>
    </source>
</evidence>
<keyword evidence="6 9" id="KW-1133">Transmembrane helix</keyword>
<dbReference type="InterPro" id="IPR035952">
    <property type="entry name" value="Rhomboid-like_sf"/>
</dbReference>
<evidence type="ECO:0000313" key="10">
    <source>
        <dbReference type="EMBL" id="QWU87725.1"/>
    </source>
</evidence>
<comment type="subcellular location">
    <subcellularLocation>
        <location evidence="1">Membrane</location>
        <topology evidence="1">Multi-pass membrane protein</topology>
    </subcellularLocation>
</comment>
<evidence type="ECO:0000256" key="1">
    <source>
        <dbReference type="ARBA" id="ARBA00004141"/>
    </source>
</evidence>
<keyword evidence="3" id="KW-0328">Glycosyltransferase</keyword>
<evidence type="ECO:0000256" key="4">
    <source>
        <dbReference type="ARBA" id="ARBA00022679"/>
    </source>
</evidence>
<sequence>MALPTSWRSTARSTRAALAALVATSSLVLLLKIHYVNQLEEPTSLHAINVPFIQLIPRHAITHPWVFVTAIFAEISILSFLVSAVVLFAATNYIEKFWGPTEVLKFIVLVGSITNLTTVMIAIVSNIFREDVGGMDKPLGGGISYFFGFLVVLKQIIPEHNVILFQGLINFRVKHVPFMLLVAVSLWSLIVSRSLYPAVPSVVSFFVSYNYLRFYQTFSSDPLLPVTSVSGDQSNATVTSGDASDAFQLVEFFPRAIKAPVSVVVNSIYDVSVLLGIVTPFNDDAVEQSNLRAQKLSEQVSQANRSIANSVAERRRQVALQVIEDRVAYPYTSEHVIETPSKYIYPVVEDVPKLKELGAKNLVRQVRVQDAEVPELQKTLLQSLNVLDDKDPVVQKQKEEAENAKSEEARVKNAFKNHDKKVFKPKSLKNYPKAVIVTAIDFDRYSVDAITKIIQNRVDYGYAQNYGVYVRWVQEFVPLMNSLNFLTDKERSKWVRIYCLRAAMFAFPHAEWFWYFDQDGLVMNQKVDLIEYLVDTESLRKSMLLEQPVIPPDGLIKTYKNVQPNRVRLIFTQSDRKIESNSFIVKNDFLGKGLLDTWGDRLFLNYNNFPYGPESAITHFLQWHPFVLSRTVIVPARTINSLHSESALDDKAQDQMHYYSGDLVAQWSSCETPLKCEEVLNGYHALLKKDETQPKN</sequence>
<evidence type="ECO:0000256" key="5">
    <source>
        <dbReference type="ARBA" id="ARBA00022692"/>
    </source>
</evidence>
<evidence type="ECO:0000256" key="2">
    <source>
        <dbReference type="ARBA" id="ARBA00005664"/>
    </source>
</evidence>
<dbReference type="SUPFAM" id="SSF144091">
    <property type="entry name" value="Rhomboid-like"/>
    <property type="match status" value="1"/>
</dbReference>
<comment type="similarity">
    <text evidence="2">Belongs to the glycosyltransferase 34 family.</text>
</comment>
<dbReference type="PANTHER" id="PTHR13377">
    <property type="entry name" value="PLACENTAL PROTEIN 6"/>
    <property type="match status" value="1"/>
</dbReference>
<accession>A0ABX8I781</accession>
<evidence type="ECO:0008006" key="12">
    <source>
        <dbReference type="Google" id="ProtNLM"/>
    </source>
</evidence>
<evidence type="ECO:0000256" key="8">
    <source>
        <dbReference type="SAM" id="Coils"/>
    </source>
</evidence>
<dbReference type="InterPro" id="IPR029044">
    <property type="entry name" value="Nucleotide-diphossugar_trans"/>
</dbReference>
<gene>
    <name evidence="10" type="ORF">CA3LBN_001990</name>
</gene>
<evidence type="ECO:0000256" key="7">
    <source>
        <dbReference type="ARBA" id="ARBA00023136"/>
    </source>
</evidence>
<evidence type="ECO:0000256" key="3">
    <source>
        <dbReference type="ARBA" id="ARBA00022676"/>
    </source>
</evidence>
<keyword evidence="5 9" id="KW-0812">Transmembrane</keyword>
<dbReference type="EMBL" id="CP076662">
    <property type="protein sequence ID" value="QWU87725.1"/>
    <property type="molecule type" value="Genomic_DNA"/>
</dbReference>
<organism evidence="10 11">
    <name type="scientific">Candidozyma haemuli</name>
    <dbReference type="NCBI Taxonomy" id="45357"/>
    <lineage>
        <taxon>Eukaryota</taxon>
        <taxon>Fungi</taxon>
        <taxon>Dikarya</taxon>
        <taxon>Ascomycota</taxon>
        <taxon>Saccharomycotina</taxon>
        <taxon>Pichiomycetes</taxon>
        <taxon>Metschnikowiaceae</taxon>
        <taxon>Candidozyma</taxon>
    </lineage>
</organism>
<dbReference type="SMART" id="SM01160">
    <property type="entry name" value="DUF1751"/>
    <property type="match status" value="1"/>
</dbReference>
<dbReference type="InterPro" id="IPR013861">
    <property type="entry name" value="TMEM115/Pdh1/Rbl19"/>
</dbReference>
<dbReference type="InterPro" id="IPR008630">
    <property type="entry name" value="Glyco_trans_34"/>
</dbReference>
<feature type="coiled-coil region" evidence="8">
    <location>
        <begin position="286"/>
        <end position="313"/>
    </location>
</feature>
<keyword evidence="4" id="KW-0808">Transferase</keyword>
<name>A0ABX8I781_9ASCO</name>
<feature type="transmembrane region" description="Helical" evidence="9">
    <location>
        <begin position="65"/>
        <end position="94"/>
    </location>
</feature>
<keyword evidence="7 9" id="KW-0472">Membrane</keyword>